<keyword evidence="8" id="KW-1185">Reference proteome</keyword>
<evidence type="ECO:0000256" key="2">
    <source>
        <dbReference type="ARBA" id="ARBA00022729"/>
    </source>
</evidence>
<evidence type="ECO:0000256" key="5">
    <source>
        <dbReference type="SAM" id="SignalP"/>
    </source>
</evidence>
<name>A0A9P4USJ9_9PEZI</name>
<dbReference type="Proteomes" id="UP000799441">
    <property type="component" value="Unassembled WGS sequence"/>
</dbReference>
<dbReference type="AlphaFoldDB" id="A0A9P4USJ9"/>
<dbReference type="InterPro" id="IPR052210">
    <property type="entry name" value="LysM1-like"/>
</dbReference>
<dbReference type="OrthoDB" id="2281372at2759"/>
<feature type="domain" description="LysM" evidence="6">
    <location>
        <begin position="355"/>
        <end position="403"/>
    </location>
</feature>
<dbReference type="PANTHER" id="PTHR34997:SF2">
    <property type="entry name" value="LYSM DOMAIN-CONTAINING PROTEIN-RELATED"/>
    <property type="match status" value="1"/>
</dbReference>
<evidence type="ECO:0000313" key="7">
    <source>
        <dbReference type="EMBL" id="KAF2723823.1"/>
    </source>
</evidence>
<dbReference type="InterPro" id="IPR018392">
    <property type="entry name" value="LysM"/>
</dbReference>
<keyword evidence="2 5" id="KW-0732">Signal</keyword>
<feature type="chain" id="PRO_5040274935" evidence="5">
    <location>
        <begin position="18"/>
        <end position="726"/>
    </location>
</feature>
<feature type="region of interest" description="Disordered" evidence="4">
    <location>
        <begin position="639"/>
        <end position="661"/>
    </location>
</feature>
<feature type="domain" description="LysM" evidence="6">
    <location>
        <begin position="672"/>
        <end position="721"/>
    </location>
</feature>
<dbReference type="EMBL" id="MU003774">
    <property type="protein sequence ID" value="KAF2723823.1"/>
    <property type="molecule type" value="Genomic_DNA"/>
</dbReference>
<evidence type="ECO:0000313" key="8">
    <source>
        <dbReference type="Proteomes" id="UP000799441"/>
    </source>
</evidence>
<feature type="compositionally biased region" description="Low complexity" evidence="4">
    <location>
        <begin position="448"/>
        <end position="465"/>
    </location>
</feature>
<sequence>MFILSVSCLSLLALSQAQSFPEGYSYDFSSIPTLTPGCQDALNTTVQCSWLLPTYDLDSIDLTSENLTTVCTTSCSDSLSSTRKTIDSACPISSNQIVVEDIAYPATETIDRLIDTYSKLCLKESGSNDFCYDVMRAWQSETELTPEQSCSDCLLDTLRLDQSSPFSFNGDFASNFSSLTSSCGKTGFEPSKPTPIALNSSSVATATPTAVCASTYTVQGDDTCNGICQSHNVSTYSLMVNNQLDAYCRNFASPGTQLCMPPPCDIYTVQTNDTCQSIAAKQPSYITITQLQAWNPNLNGLCTNMEQQVDMQICVSPPNSTLANPTNTGAAPTAPTTPVPVPTTVANGTNTQCGKYYLVQPGDTCGDITIRSSPGISLSDFYFLNKGINENCTNLYAQESYCVLPVGDITTYPGYGSGYGTMTCTGEGSPSTCYSDYSNLSPTPFTRSDGAGSSTGSSTNSASATPTFTQLPMASGSYDSPRCGTFATYVDTGDDDTNNYANSCSKIADFYGIDTDSLTTWNPSLSSANPCQLATQHRYCVGLNGTSTTASATASTTVPSGSTTGGGEVTTPTPTQDGMTANCDKFYKVQSGDGCYDIAADNNISLDDFYSYNPGVGNDCSKLYPDYYVCVHVSASETSTTTTTSTTEPSSTTGAAPAPGPTQSGIIDTCNKYAEAAPGGNCPDFASDNGITTSQLYAWNSVLGPNGENCQNQFWGKEYYCVGVRS</sequence>
<dbReference type="Gene3D" id="3.10.350.10">
    <property type="entry name" value="LysM domain"/>
    <property type="match status" value="6"/>
</dbReference>
<keyword evidence="3" id="KW-0843">Virulence</keyword>
<dbReference type="Pfam" id="PF01476">
    <property type="entry name" value="LysM"/>
    <property type="match status" value="4"/>
</dbReference>
<feature type="region of interest" description="Disordered" evidence="4">
    <location>
        <begin position="550"/>
        <end position="575"/>
    </location>
</feature>
<feature type="region of interest" description="Disordered" evidence="4">
    <location>
        <begin position="445"/>
        <end position="466"/>
    </location>
</feature>
<accession>A0A9P4USJ9</accession>
<organism evidence="7 8">
    <name type="scientific">Polychaeton citri CBS 116435</name>
    <dbReference type="NCBI Taxonomy" id="1314669"/>
    <lineage>
        <taxon>Eukaryota</taxon>
        <taxon>Fungi</taxon>
        <taxon>Dikarya</taxon>
        <taxon>Ascomycota</taxon>
        <taxon>Pezizomycotina</taxon>
        <taxon>Dothideomycetes</taxon>
        <taxon>Dothideomycetidae</taxon>
        <taxon>Capnodiales</taxon>
        <taxon>Capnodiaceae</taxon>
        <taxon>Polychaeton</taxon>
    </lineage>
</organism>
<feature type="domain" description="LysM" evidence="6">
    <location>
        <begin position="585"/>
        <end position="631"/>
    </location>
</feature>
<dbReference type="InterPro" id="IPR036779">
    <property type="entry name" value="LysM_dom_sf"/>
</dbReference>
<protein>
    <submittedName>
        <fullName evidence="7">Carbohydrate-binding module family 50 protein</fullName>
    </submittedName>
</protein>
<feature type="domain" description="LysM" evidence="6">
    <location>
        <begin position="265"/>
        <end position="315"/>
    </location>
</feature>
<keyword evidence="1" id="KW-0147">Chitin-binding</keyword>
<feature type="signal peptide" evidence="5">
    <location>
        <begin position="1"/>
        <end position="17"/>
    </location>
</feature>
<proteinExistence type="predicted"/>
<evidence type="ECO:0000259" key="6">
    <source>
        <dbReference type="PROSITE" id="PS51782"/>
    </source>
</evidence>
<dbReference type="SUPFAM" id="SSF54106">
    <property type="entry name" value="LysM domain"/>
    <property type="match status" value="2"/>
</dbReference>
<dbReference type="PANTHER" id="PTHR34997">
    <property type="entry name" value="AM15"/>
    <property type="match status" value="1"/>
</dbReference>
<dbReference type="PROSITE" id="PS51782">
    <property type="entry name" value="LYSM"/>
    <property type="match status" value="5"/>
</dbReference>
<feature type="compositionally biased region" description="Low complexity" evidence="4">
    <location>
        <begin position="639"/>
        <end position="657"/>
    </location>
</feature>
<dbReference type="CDD" id="cd00118">
    <property type="entry name" value="LysM"/>
    <property type="match status" value="4"/>
</dbReference>
<gene>
    <name evidence="7" type="ORF">K431DRAFT_344342</name>
</gene>
<evidence type="ECO:0000256" key="1">
    <source>
        <dbReference type="ARBA" id="ARBA00022669"/>
    </source>
</evidence>
<feature type="domain" description="LysM" evidence="6">
    <location>
        <begin position="214"/>
        <end position="260"/>
    </location>
</feature>
<reference evidence="7" key="1">
    <citation type="journal article" date="2020" name="Stud. Mycol.">
        <title>101 Dothideomycetes genomes: a test case for predicting lifestyles and emergence of pathogens.</title>
        <authorList>
            <person name="Haridas S."/>
            <person name="Albert R."/>
            <person name="Binder M."/>
            <person name="Bloem J."/>
            <person name="Labutti K."/>
            <person name="Salamov A."/>
            <person name="Andreopoulos B."/>
            <person name="Baker S."/>
            <person name="Barry K."/>
            <person name="Bills G."/>
            <person name="Bluhm B."/>
            <person name="Cannon C."/>
            <person name="Castanera R."/>
            <person name="Culley D."/>
            <person name="Daum C."/>
            <person name="Ezra D."/>
            <person name="Gonzalez J."/>
            <person name="Henrissat B."/>
            <person name="Kuo A."/>
            <person name="Liang C."/>
            <person name="Lipzen A."/>
            <person name="Lutzoni F."/>
            <person name="Magnuson J."/>
            <person name="Mondo S."/>
            <person name="Nolan M."/>
            <person name="Ohm R."/>
            <person name="Pangilinan J."/>
            <person name="Park H.-J."/>
            <person name="Ramirez L."/>
            <person name="Alfaro M."/>
            <person name="Sun H."/>
            <person name="Tritt A."/>
            <person name="Yoshinaga Y."/>
            <person name="Zwiers L.-H."/>
            <person name="Turgeon B."/>
            <person name="Goodwin S."/>
            <person name="Spatafora J."/>
            <person name="Crous P."/>
            <person name="Grigoriev I."/>
        </authorList>
    </citation>
    <scope>NUCLEOTIDE SEQUENCE</scope>
    <source>
        <strain evidence="7">CBS 116435</strain>
    </source>
</reference>
<comment type="caution">
    <text evidence="7">The sequence shown here is derived from an EMBL/GenBank/DDBJ whole genome shotgun (WGS) entry which is preliminary data.</text>
</comment>
<dbReference type="SMART" id="SM00257">
    <property type="entry name" value="LysM"/>
    <property type="match status" value="4"/>
</dbReference>
<evidence type="ECO:0000256" key="3">
    <source>
        <dbReference type="ARBA" id="ARBA00023026"/>
    </source>
</evidence>
<dbReference type="GO" id="GO:0008061">
    <property type="term" value="F:chitin binding"/>
    <property type="evidence" value="ECO:0007669"/>
    <property type="project" value="UniProtKB-KW"/>
</dbReference>
<feature type="compositionally biased region" description="Low complexity" evidence="4">
    <location>
        <begin position="550"/>
        <end position="562"/>
    </location>
</feature>
<evidence type="ECO:0000256" key="4">
    <source>
        <dbReference type="SAM" id="MobiDB-lite"/>
    </source>
</evidence>